<dbReference type="InterPro" id="IPR000700">
    <property type="entry name" value="PAS-assoc_C"/>
</dbReference>
<dbReference type="PANTHER" id="PTHR43547">
    <property type="entry name" value="TWO-COMPONENT HISTIDINE KINASE"/>
    <property type="match status" value="1"/>
</dbReference>
<dbReference type="PANTHER" id="PTHR43547:SF2">
    <property type="entry name" value="HYBRID SIGNAL TRANSDUCTION HISTIDINE KINASE C"/>
    <property type="match status" value="1"/>
</dbReference>
<dbReference type="Gene3D" id="1.10.287.130">
    <property type="match status" value="1"/>
</dbReference>
<keyword evidence="8" id="KW-1185">Reference proteome</keyword>
<gene>
    <name evidence="7" type="ORF">WAE96_15950</name>
</gene>
<dbReference type="InterPro" id="IPR035965">
    <property type="entry name" value="PAS-like_dom_sf"/>
</dbReference>
<dbReference type="SUPFAM" id="SSF55785">
    <property type="entry name" value="PYP-like sensor domain (PAS domain)"/>
    <property type="match status" value="1"/>
</dbReference>
<reference evidence="7 8" key="1">
    <citation type="submission" date="2023-12" db="EMBL/GenBank/DDBJ databases">
        <title>Friends and Foes: Symbiotic and Algicidal bacterial influence on Karenia brevis blooms.</title>
        <authorList>
            <person name="Fei C."/>
            <person name="Mohamed A.R."/>
            <person name="Booker A."/>
            <person name="Arshad M."/>
            <person name="Klass S."/>
            <person name="Ahn S."/>
            <person name="Gilbert P.M."/>
            <person name="Heil C.A."/>
            <person name="Martinez J.M."/>
            <person name="Amin S.A."/>
        </authorList>
    </citation>
    <scope>NUCLEOTIDE SEQUENCE [LARGE SCALE GENOMIC DNA]</scope>
    <source>
        <strain evidence="7 8">CE15</strain>
    </source>
</reference>
<dbReference type="Gene3D" id="2.60.40.10">
    <property type="entry name" value="Immunoglobulins"/>
    <property type="match status" value="1"/>
</dbReference>
<keyword evidence="4" id="KW-0175">Coiled coil</keyword>
<dbReference type="Pfam" id="PF07494">
    <property type="entry name" value="Reg_prop"/>
    <property type="match status" value="2"/>
</dbReference>
<name>A0ABU8EW08_9GAMM</name>
<evidence type="ECO:0000256" key="2">
    <source>
        <dbReference type="ARBA" id="ARBA00012438"/>
    </source>
</evidence>
<dbReference type="EC" id="2.7.13.3" evidence="2"/>
<dbReference type="Pfam" id="PF02518">
    <property type="entry name" value="HATPase_c"/>
    <property type="match status" value="1"/>
</dbReference>
<feature type="domain" description="Histidine kinase" evidence="5">
    <location>
        <begin position="998"/>
        <end position="1229"/>
    </location>
</feature>
<dbReference type="InterPro" id="IPR003594">
    <property type="entry name" value="HATPase_dom"/>
</dbReference>
<dbReference type="Pfam" id="PF08447">
    <property type="entry name" value="PAS_3"/>
    <property type="match status" value="1"/>
</dbReference>
<protein>
    <recommendedName>
        <fullName evidence="2">histidine kinase</fullName>
        <ecNumber evidence="2">2.7.13.3</ecNumber>
    </recommendedName>
</protein>
<dbReference type="SMART" id="SM00387">
    <property type="entry name" value="HATPase_c"/>
    <property type="match status" value="1"/>
</dbReference>
<dbReference type="Proteomes" id="UP001382455">
    <property type="component" value="Unassembled WGS sequence"/>
</dbReference>
<feature type="coiled-coil region" evidence="4">
    <location>
        <begin position="1042"/>
        <end position="1069"/>
    </location>
</feature>
<feature type="domain" description="PAC" evidence="6">
    <location>
        <begin position="893"/>
        <end position="946"/>
    </location>
</feature>
<dbReference type="PROSITE" id="PS50113">
    <property type="entry name" value="PAC"/>
    <property type="match status" value="1"/>
</dbReference>
<evidence type="ECO:0000313" key="8">
    <source>
        <dbReference type="Proteomes" id="UP001382455"/>
    </source>
</evidence>
<dbReference type="SUPFAM" id="SSF63829">
    <property type="entry name" value="Calcium-dependent phosphotriesterase"/>
    <property type="match status" value="2"/>
</dbReference>
<dbReference type="Pfam" id="PF23726">
    <property type="entry name" value="Beta-prop_RSE1_2nd"/>
    <property type="match status" value="1"/>
</dbReference>
<feature type="coiled-coil region" evidence="4">
    <location>
        <begin position="934"/>
        <end position="989"/>
    </location>
</feature>
<comment type="caution">
    <text evidence="7">The sequence shown here is derived from an EMBL/GenBank/DDBJ whole genome shotgun (WGS) entry which is preliminary data.</text>
</comment>
<dbReference type="InterPro" id="IPR003661">
    <property type="entry name" value="HisK_dim/P_dom"/>
</dbReference>
<dbReference type="InterPro" id="IPR036890">
    <property type="entry name" value="HATPase_C_sf"/>
</dbReference>
<dbReference type="Gene3D" id="3.30.565.10">
    <property type="entry name" value="Histidine kinase-like ATPase, C-terminal domain"/>
    <property type="match status" value="1"/>
</dbReference>
<evidence type="ECO:0000259" key="5">
    <source>
        <dbReference type="PROSITE" id="PS50109"/>
    </source>
</evidence>
<evidence type="ECO:0000313" key="7">
    <source>
        <dbReference type="EMBL" id="MEI4551167.1"/>
    </source>
</evidence>
<dbReference type="EMBL" id="JBAWKS010000002">
    <property type="protein sequence ID" value="MEI4551167.1"/>
    <property type="molecule type" value="Genomic_DNA"/>
</dbReference>
<dbReference type="SUPFAM" id="SSF47384">
    <property type="entry name" value="Homodimeric domain of signal transducing histidine kinase"/>
    <property type="match status" value="1"/>
</dbReference>
<organism evidence="7 8">
    <name type="scientific">Pseudoalteromonas spongiae</name>
    <dbReference type="NCBI Taxonomy" id="298657"/>
    <lineage>
        <taxon>Bacteria</taxon>
        <taxon>Pseudomonadati</taxon>
        <taxon>Pseudomonadota</taxon>
        <taxon>Gammaproteobacteria</taxon>
        <taxon>Alteromonadales</taxon>
        <taxon>Pseudoalteromonadaceae</taxon>
        <taxon>Pseudoalteromonas</taxon>
    </lineage>
</organism>
<dbReference type="InterPro" id="IPR013655">
    <property type="entry name" value="PAS_fold_3"/>
</dbReference>
<dbReference type="InterPro" id="IPR058543">
    <property type="entry name" value="Beta-prop_RSE1/DDB1/CPSF1_2nd"/>
</dbReference>
<dbReference type="SUPFAM" id="SSF101898">
    <property type="entry name" value="NHL repeat"/>
    <property type="match status" value="1"/>
</dbReference>
<accession>A0ABU8EW08</accession>
<dbReference type="PRINTS" id="PR00344">
    <property type="entry name" value="BCTRLSENSOR"/>
</dbReference>
<evidence type="ECO:0000259" key="6">
    <source>
        <dbReference type="PROSITE" id="PS50113"/>
    </source>
</evidence>
<dbReference type="RefSeq" id="WP_336436186.1">
    <property type="nucleotide sequence ID" value="NZ_JBAWKS010000002.1"/>
</dbReference>
<evidence type="ECO:0000256" key="4">
    <source>
        <dbReference type="SAM" id="Coils"/>
    </source>
</evidence>
<dbReference type="InterPro" id="IPR013783">
    <property type="entry name" value="Ig-like_fold"/>
</dbReference>
<dbReference type="InterPro" id="IPR011110">
    <property type="entry name" value="Reg_prop"/>
</dbReference>
<evidence type="ECO:0000256" key="1">
    <source>
        <dbReference type="ARBA" id="ARBA00000085"/>
    </source>
</evidence>
<proteinExistence type="predicted"/>
<dbReference type="InterPro" id="IPR005467">
    <property type="entry name" value="His_kinase_dom"/>
</dbReference>
<keyword evidence="3" id="KW-0597">Phosphoprotein</keyword>
<dbReference type="PROSITE" id="PS50109">
    <property type="entry name" value="HIS_KIN"/>
    <property type="match status" value="1"/>
</dbReference>
<dbReference type="InterPro" id="IPR015943">
    <property type="entry name" value="WD40/YVTN_repeat-like_dom_sf"/>
</dbReference>
<dbReference type="InterPro" id="IPR004358">
    <property type="entry name" value="Sig_transdc_His_kin-like_C"/>
</dbReference>
<dbReference type="InterPro" id="IPR036097">
    <property type="entry name" value="HisK_dim/P_sf"/>
</dbReference>
<dbReference type="CDD" id="cd00082">
    <property type="entry name" value="HisKA"/>
    <property type="match status" value="1"/>
</dbReference>
<evidence type="ECO:0000256" key="3">
    <source>
        <dbReference type="ARBA" id="ARBA00022553"/>
    </source>
</evidence>
<sequence>MVITRLQRASKQGFFAHIAGVTLLLLSLLPTLLSAAPKHTVVFDDIAQVMQQYDFDNGLSQASVTAITQDKFGYIWLGTQSGLNRFDGKRFKHFFPAQPLSNELAGGFITSLCSQTNYLWVGTQTGLSRYHLETSEFERININKEDDSVERIKNLSCNDDNLVITSDDGELYVYQAETGLQTGKNIFAKSNVSAIHLAPSRWFAVTNKGIVTKQVGAAQSELLLPGKIEQIAVKNNALVLIDDAQQVCFYQLTPLQQMWCKSLPISHMAEVFQLSLLEHDLLIASSQGAFQLSYTGEILHHFKRQQGNQKGLAENTILTIFKSQEGDIWLGTETQGLYHYRELSNAFGHVYNFKNTARNSDFYDVRSFEFDASGTLWIGTSKGIYLYSNQRFFAAESIYPSLKTFNTTFITDLTIFNDNVWITSRGAGLAKFDLTTGQTWLVKPKINKQEVESFNSVISFKGELVFSSRSQGLLTFNPNTKQFSHFIKNNENAPEHATGLYTDGEHLWFGSIGMGLFKFDGKTLVSMNQTHGLSSDLVFMIEKDAQNRIWAATDKGLSIVNQDMTLARIVERKHGLANNAIWALVKDNNGNFWAGTSGGLSHIQSDDFTIRNYLRNDGIQSNEFNFNAALKTQDGRLFLGGANGFNQFYPNAIESARKKPNVQLSSIKVLENELTPINAKELSTVPELTQSLTLKAKQNILSLAYSSTSLASDRLSHLYYRVIGLSDKWIKLEQGRNQIDLINLTPGDYTIEAYLVDRFNNASAAHKLKLTIVPPWWASNVAKISYLLFALLIGSLIVYSRVKRYRQVLSDNNKMKQLNERFEISLWASGDDLWDWHIANNTIHRFSVSSQLDFGELTDAVLLDELHRYVHPKDCILLEDKLERCISGEIDSYEIAIRVKEKSGKFRWVRDRGKVVSRNSAGVAERIAGGIQDIQKLKENELALEKLNQSLEEKVQERTVQLEQNNQQLLQTLDELEKMQQDLIESEKMASLGNLVAGVAHEINTPLGIAITGVSSNQESIELIESQLTNKTLNQATLINEIAKQREVYQLVQRNLERAEALIANFKQVAVDQSSEQMREVHVHEYLEQLRTSLAPLTKGKDITVSIACPESLVVETYPGAWYQVMSNLIQNSVTHGFEGLNKGNIAISITLNNGKLVVLYQDDGKGVSEDVRERMFEPFVTTKRNQGGSGLGMHIVYNLVTQLLNGEITSRRVENQGAVFEIECFVNVISE</sequence>
<dbReference type="Gene3D" id="2.130.10.10">
    <property type="entry name" value="YVTN repeat-like/Quinoprotein amine dehydrogenase"/>
    <property type="match status" value="3"/>
</dbReference>
<dbReference type="SUPFAM" id="SSF55874">
    <property type="entry name" value="ATPase domain of HSP90 chaperone/DNA topoisomerase II/histidine kinase"/>
    <property type="match status" value="1"/>
</dbReference>
<dbReference type="Gene3D" id="3.30.450.20">
    <property type="entry name" value="PAS domain"/>
    <property type="match status" value="1"/>
</dbReference>
<comment type="catalytic activity">
    <reaction evidence="1">
        <text>ATP + protein L-histidine = ADP + protein N-phospho-L-histidine.</text>
        <dbReference type="EC" id="2.7.13.3"/>
    </reaction>
</comment>